<dbReference type="Gene3D" id="2.60.40.10">
    <property type="entry name" value="Immunoglobulins"/>
    <property type="match status" value="2"/>
</dbReference>
<feature type="compositionally biased region" description="Low complexity" evidence="1">
    <location>
        <begin position="34"/>
        <end position="63"/>
    </location>
</feature>
<feature type="domain" description="Bacterial Ig" evidence="2">
    <location>
        <begin position="45"/>
        <end position="102"/>
    </location>
</feature>
<protein>
    <submittedName>
        <fullName evidence="3">Ig-like domain-containing protein</fullName>
    </submittedName>
</protein>
<gene>
    <name evidence="3" type="ORF">QR674_16605</name>
</gene>
<name>A0ABU3WJJ2_9GAMM</name>
<dbReference type="Proteomes" id="UP001278188">
    <property type="component" value="Unassembled WGS sequence"/>
</dbReference>
<dbReference type="RefSeq" id="WP_317085250.1">
    <property type="nucleotide sequence ID" value="NZ_JASVDY010000015.1"/>
</dbReference>
<evidence type="ECO:0000313" key="3">
    <source>
        <dbReference type="EMBL" id="MDV2470594.1"/>
    </source>
</evidence>
<dbReference type="Pfam" id="PF17936">
    <property type="entry name" value="Big_6"/>
    <property type="match status" value="2"/>
</dbReference>
<proteinExistence type="predicted"/>
<feature type="non-terminal residue" evidence="3">
    <location>
        <position position="102"/>
    </location>
</feature>
<dbReference type="EMBL" id="JASVDY010000015">
    <property type="protein sequence ID" value="MDV2470594.1"/>
    <property type="molecule type" value="Genomic_DNA"/>
</dbReference>
<evidence type="ECO:0000256" key="1">
    <source>
        <dbReference type="SAM" id="MobiDB-lite"/>
    </source>
</evidence>
<reference evidence="3 4" key="1">
    <citation type="submission" date="2023-06" db="EMBL/GenBank/DDBJ databases">
        <title>Genomic Analysis of Acinetobacter Strains Recovered from South Australian Aquatic Samples provides Insights into the Circulation of Antibiotic Resistance determinants in the Environment.</title>
        <authorList>
            <person name="Tobin L."/>
            <person name="Jarocki V.M."/>
            <person name="Kenyon J."/>
            <person name="Drigo B."/>
            <person name="Donner E."/>
            <person name="Djordjevic S.P."/>
            <person name="Hamidian M."/>
        </authorList>
    </citation>
    <scope>NUCLEOTIDE SEQUENCE [LARGE SCALE GENOMIC DNA]</scope>
    <source>
        <strain evidence="3 4">SAAc652</strain>
    </source>
</reference>
<keyword evidence="4" id="KW-1185">Reference proteome</keyword>
<dbReference type="InterPro" id="IPR013783">
    <property type="entry name" value="Ig-like_fold"/>
</dbReference>
<comment type="caution">
    <text evidence="3">The sequence shown here is derived from an EMBL/GenBank/DDBJ whole genome shotgun (WGS) entry which is preliminary data.</text>
</comment>
<evidence type="ECO:0000259" key="2">
    <source>
        <dbReference type="Pfam" id="PF17936"/>
    </source>
</evidence>
<dbReference type="InterPro" id="IPR041498">
    <property type="entry name" value="Big_6"/>
</dbReference>
<accession>A0ABU3WJJ2</accession>
<feature type="non-terminal residue" evidence="3">
    <location>
        <position position="1"/>
    </location>
</feature>
<feature type="domain" description="Bacterial Ig" evidence="2">
    <location>
        <begin position="1"/>
        <end position="42"/>
    </location>
</feature>
<organism evidence="3 4">
    <name type="scientific">Acinetobacter chinensis</name>
    <dbReference type="NCBI Taxonomy" id="2004650"/>
    <lineage>
        <taxon>Bacteria</taxon>
        <taxon>Pseudomonadati</taxon>
        <taxon>Pseudomonadota</taxon>
        <taxon>Gammaproteobacteria</taxon>
        <taxon>Moraxellales</taxon>
        <taxon>Moraxellaceae</taxon>
        <taxon>Acinetobacter</taxon>
    </lineage>
</organism>
<feature type="region of interest" description="Disordered" evidence="1">
    <location>
        <begin position="1"/>
        <end position="73"/>
    </location>
</feature>
<sequence length="102" mass="9888">VDASGNYSAPLDTPLTNGEKVDVTATDTAGNESTPVEATAPDTTAPDAPTAAVTPDGTAVTGTGEPGATILVKDKDGNTIGSAVVDASGNYSAPLDTPLTNG</sequence>
<evidence type="ECO:0000313" key="4">
    <source>
        <dbReference type="Proteomes" id="UP001278188"/>
    </source>
</evidence>